<keyword evidence="1" id="KW-1133">Transmembrane helix</keyword>
<keyword evidence="1" id="KW-0812">Transmembrane</keyword>
<dbReference type="PANTHER" id="PTHR24559:SF444">
    <property type="entry name" value="REVERSE TRANSCRIPTASE DOMAIN-CONTAINING PROTEIN"/>
    <property type="match status" value="1"/>
</dbReference>
<keyword evidence="1" id="KW-0472">Membrane</keyword>
<dbReference type="Pfam" id="PF00078">
    <property type="entry name" value="RVT_1"/>
    <property type="match status" value="1"/>
</dbReference>
<proteinExistence type="predicted"/>
<dbReference type="AlphaFoldDB" id="A0A830BZA5"/>
<protein>
    <submittedName>
        <fullName evidence="3">Retrovirus-related pol polyprotein from transposon 17.6</fullName>
    </submittedName>
</protein>
<keyword evidence="4" id="KW-1185">Reference proteome</keyword>
<evidence type="ECO:0000313" key="4">
    <source>
        <dbReference type="Proteomes" id="UP000653305"/>
    </source>
</evidence>
<dbReference type="PANTHER" id="PTHR24559">
    <property type="entry name" value="TRANSPOSON TY3-I GAG-POL POLYPROTEIN"/>
    <property type="match status" value="1"/>
</dbReference>
<evidence type="ECO:0000259" key="2">
    <source>
        <dbReference type="Pfam" id="PF00078"/>
    </source>
</evidence>
<dbReference type="InterPro" id="IPR053134">
    <property type="entry name" value="RNA-dir_DNA_polymerase"/>
</dbReference>
<reference evidence="3" key="1">
    <citation type="submission" date="2020-07" db="EMBL/GenBank/DDBJ databases">
        <title>Ethylene signaling mediates host invasion by parasitic plants.</title>
        <authorList>
            <person name="Yoshida S."/>
        </authorList>
    </citation>
    <scope>NUCLEOTIDE SEQUENCE</scope>
    <source>
        <strain evidence="3">Okayama</strain>
    </source>
</reference>
<accession>A0A830BZA5</accession>
<gene>
    <name evidence="3" type="ORF">PHJA_001500100</name>
</gene>
<dbReference type="InterPro" id="IPR000477">
    <property type="entry name" value="RT_dom"/>
</dbReference>
<dbReference type="SUPFAM" id="SSF56672">
    <property type="entry name" value="DNA/RNA polymerases"/>
    <property type="match status" value="1"/>
</dbReference>
<dbReference type="Proteomes" id="UP000653305">
    <property type="component" value="Unassembled WGS sequence"/>
</dbReference>
<dbReference type="OrthoDB" id="415724at2759"/>
<feature type="transmembrane region" description="Helical" evidence="1">
    <location>
        <begin position="37"/>
        <end position="54"/>
    </location>
</feature>
<dbReference type="InterPro" id="IPR043128">
    <property type="entry name" value="Rev_trsase/Diguanyl_cyclase"/>
</dbReference>
<evidence type="ECO:0000313" key="3">
    <source>
        <dbReference type="EMBL" id="GFP93557.1"/>
    </source>
</evidence>
<comment type="caution">
    <text evidence="3">The sequence shown here is derived from an EMBL/GenBank/DDBJ whole genome shotgun (WGS) entry which is preliminary data.</text>
</comment>
<feature type="domain" description="Reverse transcriptase" evidence="2">
    <location>
        <begin position="176"/>
        <end position="277"/>
    </location>
</feature>
<dbReference type="CDD" id="cd01647">
    <property type="entry name" value="RT_LTR"/>
    <property type="match status" value="1"/>
</dbReference>
<dbReference type="Gene3D" id="3.30.70.270">
    <property type="match status" value="3"/>
</dbReference>
<sequence>MSSDTKTPGNGTGAAGRGGGFRAKLEHYLYSGEKKHVAAGIAIIGVIFGVPWYLMTRGEFLLWGLKLLFPRFNWLAEDQMSLYKMEDTKPVYRAQSIDLIKITWKRQIKRGVRDFLLVRPQLDEDKSNLAVSSQSHNLQTCPVLSISSLTTAGRRQTSLLTLLLPLRPLQPPLSHRKKDGTLRMCIDYRELNRLIVKNKYSLPRIEDLFDQLRGAGIFSKIDLRLGYHQLRIRDADISKTTFRMRYGHCEFVVMPFGLSNAPGVFMDLMNRVFHPFFDKFTLRSERLYAKFKKCEFWIDQVVFLGHVVIAQGIEVNLTKIESVNNWNAPTSVTEVRSFLGLAGYYRRLIEGFSKIVRPMMRLTRKGEEFIRNEKCEESFKKEINISPDVNYSRPYKRFRYL</sequence>
<dbReference type="EMBL" id="BMAC01000319">
    <property type="protein sequence ID" value="GFP93557.1"/>
    <property type="molecule type" value="Genomic_DNA"/>
</dbReference>
<dbReference type="InterPro" id="IPR043502">
    <property type="entry name" value="DNA/RNA_pol_sf"/>
</dbReference>
<organism evidence="3 4">
    <name type="scientific">Phtheirospermum japonicum</name>
    <dbReference type="NCBI Taxonomy" id="374723"/>
    <lineage>
        <taxon>Eukaryota</taxon>
        <taxon>Viridiplantae</taxon>
        <taxon>Streptophyta</taxon>
        <taxon>Embryophyta</taxon>
        <taxon>Tracheophyta</taxon>
        <taxon>Spermatophyta</taxon>
        <taxon>Magnoliopsida</taxon>
        <taxon>eudicotyledons</taxon>
        <taxon>Gunneridae</taxon>
        <taxon>Pentapetalae</taxon>
        <taxon>asterids</taxon>
        <taxon>lamiids</taxon>
        <taxon>Lamiales</taxon>
        <taxon>Orobanchaceae</taxon>
        <taxon>Orobanchaceae incertae sedis</taxon>
        <taxon>Phtheirospermum</taxon>
    </lineage>
</organism>
<name>A0A830BZA5_9LAMI</name>
<evidence type="ECO:0000256" key="1">
    <source>
        <dbReference type="SAM" id="Phobius"/>
    </source>
</evidence>